<evidence type="ECO:0000313" key="1">
    <source>
        <dbReference type="EMBL" id="CAA9556066.1"/>
    </source>
</evidence>
<dbReference type="Pfam" id="PF11300">
    <property type="entry name" value="DUF3102"/>
    <property type="match status" value="1"/>
</dbReference>
<accession>A0A6J4UP40</accession>
<evidence type="ECO:0008006" key="2">
    <source>
        <dbReference type="Google" id="ProtNLM"/>
    </source>
</evidence>
<protein>
    <recommendedName>
        <fullName evidence="2">DUF3102 domain-containing protein</fullName>
    </recommendedName>
</protein>
<gene>
    <name evidence="1" type="ORF">AVDCRST_MAG81-208</name>
</gene>
<sequence>MFILLDQSDQVSMPLDESRTFAYASLDSETRSVVQQCTSEIKSLTRRTSIDTFKIGENLFTVKQRLKYGQFGKWLQSEFGWSQKMAYRFVNVYKCFSCVNLTKLDIPPSVLYDLAEPATPEAARQETLYRARQGETITCSKAREIVERYKNPPILPEVLPPEPSTASTQAKHLYPLLTITLAPHAPAQLAPGTEEGYLEERPLVEAKKLATLQERHKVKPELEPHEQPEQIIHRNAEEDAREDTQSTPLIQLLSIDVDDSKLQENAVEVFEVAGHSLCLQFESSPRAVLSLFQTLQERSSVGKAVQQVF</sequence>
<name>A0A6J4UP40_9CYAN</name>
<organism evidence="1">
    <name type="scientific">uncultured Synechococcales cyanobacterium</name>
    <dbReference type="NCBI Taxonomy" id="1936017"/>
    <lineage>
        <taxon>Bacteria</taxon>
        <taxon>Bacillati</taxon>
        <taxon>Cyanobacteriota</taxon>
        <taxon>Cyanophyceae</taxon>
        <taxon>Synechococcales</taxon>
        <taxon>environmental samples</taxon>
    </lineage>
</organism>
<proteinExistence type="predicted"/>
<reference evidence="1" key="1">
    <citation type="submission" date="2020-02" db="EMBL/GenBank/DDBJ databases">
        <authorList>
            <person name="Meier V. D."/>
        </authorList>
    </citation>
    <scope>NUCLEOTIDE SEQUENCE</scope>
    <source>
        <strain evidence="1">AVDCRST_MAG81</strain>
    </source>
</reference>
<dbReference type="AlphaFoldDB" id="A0A6J4UP40"/>
<dbReference type="EMBL" id="CADCWO010000020">
    <property type="protein sequence ID" value="CAA9556066.1"/>
    <property type="molecule type" value="Genomic_DNA"/>
</dbReference>
<dbReference type="InterPro" id="IPR021451">
    <property type="entry name" value="DUF3102"/>
</dbReference>